<gene>
    <name evidence="2" type="ORF">ACFPCY_00465</name>
</gene>
<dbReference type="RefSeq" id="WP_378251520.1">
    <property type="nucleotide sequence ID" value="NZ_JBHSIT010000001.1"/>
</dbReference>
<organism evidence="2 3">
    <name type="scientific">Actinomadura gamaensis</name>
    <dbReference type="NCBI Taxonomy" id="1763541"/>
    <lineage>
        <taxon>Bacteria</taxon>
        <taxon>Bacillati</taxon>
        <taxon>Actinomycetota</taxon>
        <taxon>Actinomycetes</taxon>
        <taxon>Streptosporangiales</taxon>
        <taxon>Thermomonosporaceae</taxon>
        <taxon>Actinomadura</taxon>
    </lineage>
</organism>
<accession>A0ABV9TNY2</accession>
<reference evidence="3" key="1">
    <citation type="journal article" date="2019" name="Int. J. Syst. Evol. Microbiol.">
        <title>The Global Catalogue of Microorganisms (GCM) 10K type strain sequencing project: providing services to taxonomists for standard genome sequencing and annotation.</title>
        <authorList>
            <consortium name="The Broad Institute Genomics Platform"/>
            <consortium name="The Broad Institute Genome Sequencing Center for Infectious Disease"/>
            <person name="Wu L."/>
            <person name="Ma J."/>
        </authorList>
    </citation>
    <scope>NUCLEOTIDE SEQUENCE [LARGE SCALE GENOMIC DNA]</scope>
    <source>
        <strain evidence="3">KLKA75</strain>
    </source>
</reference>
<feature type="domain" description="DUF6879" evidence="1">
    <location>
        <begin position="8"/>
        <end position="170"/>
    </location>
</feature>
<evidence type="ECO:0000313" key="3">
    <source>
        <dbReference type="Proteomes" id="UP001595872"/>
    </source>
</evidence>
<comment type="caution">
    <text evidence="2">The sequence shown here is derived from an EMBL/GenBank/DDBJ whole genome shotgun (WGS) entry which is preliminary data.</text>
</comment>
<dbReference type="Pfam" id="PF21806">
    <property type="entry name" value="DUF6879"/>
    <property type="match status" value="1"/>
</dbReference>
<keyword evidence="3" id="KW-1185">Reference proteome</keyword>
<evidence type="ECO:0000313" key="2">
    <source>
        <dbReference type="EMBL" id="MFC4905778.1"/>
    </source>
</evidence>
<name>A0ABV9TNY2_9ACTN</name>
<dbReference type="Proteomes" id="UP001595872">
    <property type="component" value="Unassembled WGS sequence"/>
</dbReference>
<dbReference type="EMBL" id="JBHSIT010000001">
    <property type="protein sequence ID" value="MFC4905778.1"/>
    <property type="molecule type" value="Genomic_DNA"/>
</dbReference>
<dbReference type="InterPro" id="IPR049244">
    <property type="entry name" value="DUF6879"/>
</dbReference>
<sequence>MGTPLTNERFEDLLAATTCSAVHLESRDGYMADASFAKWKETGTVAKDPNDEWWISTVGEATSRGVEVRRARIVSEPLSQYSRWLWECTPPVNLAAGEHVRWLPRHRTAGLLIPPADFWVFDSSVLVWNHFTGDGEWAGNETTRDAALIDLCSNAFEAVWRRATDHEEYRPA</sequence>
<evidence type="ECO:0000259" key="1">
    <source>
        <dbReference type="Pfam" id="PF21806"/>
    </source>
</evidence>
<protein>
    <submittedName>
        <fullName evidence="2">DUF6879 family protein</fullName>
    </submittedName>
</protein>
<proteinExistence type="predicted"/>